<proteinExistence type="inferred from homology"/>
<dbReference type="SUPFAM" id="SSF49899">
    <property type="entry name" value="Concanavalin A-like lectins/glucanases"/>
    <property type="match status" value="1"/>
</dbReference>
<dbReference type="InterPro" id="IPR013320">
    <property type="entry name" value="ConA-like_dom_sf"/>
</dbReference>
<feature type="disulfide bond" evidence="4">
    <location>
        <begin position="107"/>
        <end position="139"/>
    </location>
</feature>
<protein>
    <submittedName>
        <fullName evidence="6">Calreticulin family protein</fullName>
    </submittedName>
</protein>
<name>A2EQT6_TRIV3</name>
<feature type="transmembrane region" description="Helical" evidence="5">
    <location>
        <begin position="293"/>
        <end position="312"/>
    </location>
</feature>
<keyword evidence="5" id="KW-0812">Transmembrane</keyword>
<dbReference type="OrthoDB" id="1938156at2759"/>
<dbReference type="STRING" id="5722.A2EQT6"/>
<reference evidence="6" key="1">
    <citation type="submission" date="2006-10" db="EMBL/GenBank/DDBJ databases">
        <authorList>
            <person name="Amadeo P."/>
            <person name="Zhao Q."/>
            <person name="Wortman J."/>
            <person name="Fraser-Liggett C."/>
            <person name="Carlton J."/>
        </authorList>
    </citation>
    <scope>NUCLEOTIDE SEQUENCE</scope>
    <source>
        <strain evidence="6">G3</strain>
    </source>
</reference>
<keyword evidence="5" id="KW-0472">Membrane</keyword>
<dbReference type="SMR" id="A2EQT6"/>
<dbReference type="Gene3D" id="2.60.120.200">
    <property type="match status" value="1"/>
</dbReference>
<evidence type="ECO:0000256" key="4">
    <source>
        <dbReference type="PIRSR" id="PIRSR601580-3"/>
    </source>
</evidence>
<organism evidence="6 7">
    <name type="scientific">Trichomonas vaginalis (strain ATCC PRA-98 / G3)</name>
    <dbReference type="NCBI Taxonomy" id="412133"/>
    <lineage>
        <taxon>Eukaryota</taxon>
        <taxon>Metamonada</taxon>
        <taxon>Parabasalia</taxon>
        <taxon>Trichomonadida</taxon>
        <taxon>Trichomonadidae</taxon>
        <taxon>Trichomonas</taxon>
    </lineage>
</organism>
<dbReference type="InParanoid" id="A2EQT6"/>
<evidence type="ECO:0000313" key="7">
    <source>
        <dbReference type="Proteomes" id="UP000001542"/>
    </source>
</evidence>
<dbReference type="GO" id="GO:0051082">
    <property type="term" value="F:unfolded protein binding"/>
    <property type="evidence" value="ECO:0007669"/>
    <property type="project" value="InterPro"/>
</dbReference>
<evidence type="ECO:0000256" key="5">
    <source>
        <dbReference type="RuleBase" id="RU362126"/>
    </source>
</evidence>
<comment type="subcellular location">
    <subcellularLocation>
        <location evidence="1">Endoplasmic reticulum</location>
    </subcellularLocation>
</comment>
<evidence type="ECO:0000256" key="3">
    <source>
        <dbReference type="ARBA" id="ARBA00022824"/>
    </source>
</evidence>
<accession>A2EQT6</accession>
<dbReference type="GO" id="GO:0036503">
    <property type="term" value="P:ERAD pathway"/>
    <property type="evidence" value="ECO:0000318"/>
    <property type="project" value="GO_Central"/>
</dbReference>
<dbReference type="VEuPathDB" id="TrichDB:TVAG_290520"/>
<evidence type="ECO:0000256" key="1">
    <source>
        <dbReference type="ARBA" id="ARBA00004240"/>
    </source>
</evidence>
<reference evidence="6" key="2">
    <citation type="journal article" date="2007" name="Science">
        <title>Draft genome sequence of the sexually transmitted pathogen Trichomonas vaginalis.</title>
        <authorList>
            <person name="Carlton J.M."/>
            <person name="Hirt R.P."/>
            <person name="Silva J.C."/>
            <person name="Delcher A.L."/>
            <person name="Schatz M."/>
            <person name="Zhao Q."/>
            <person name="Wortman J.R."/>
            <person name="Bidwell S.L."/>
            <person name="Alsmark U.C.M."/>
            <person name="Besteiro S."/>
            <person name="Sicheritz-Ponten T."/>
            <person name="Noel C.J."/>
            <person name="Dacks J.B."/>
            <person name="Foster P.G."/>
            <person name="Simillion C."/>
            <person name="Van de Peer Y."/>
            <person name="Miranda-Saavedra D."/>
            <person name="Barton G.J."/>
            <person name="Westrop G.D."/>
            <person name="Mueller S."/>
            <person name="Dessi D."/>
            <person name="Fiori P.L."/>
            <person name="Ren Q."/>
            <person name="Paulsen I."/>
            <person name="Zhang H."/>
            <person name="Bastida-Corcuera F.D."/>
            <person name="Simoes-Barbosa A."/>
            <person name="Brown M.T."/>
            <person name="Hayes R.D."/>
            <person name="Mukherjee M."/>
            <person name="Okumura C.Y."/>
            <person name="Schneider R."/>
            <person name="Smith A.J."/>
            <person name="Vanacova S."/>
            <person name="Villalvazo M."/>
            <person name="Haas B.J."/>
            <person name="Pertea M."/>
            <person name="Feldblyum T.V."/>
            <person name="Utterback T.R."/>
            <person name="Shu C.L."/>
            <person name="Osoegawa K."/>
            <person name="de Jong P.J."/>
            <person name="Hrdy I."/>
            <person name="Horvathova L."/>
            <person name="Zubacova Z."/>
            <person name="Dolezal P."/>
            <person name="Malik S.B."/>
            <person name="Logsdon J.M. Jr."/>
            <person name="Henze K."/>
            <person name="Gupta A."/>
            <person name="Wang C.C."/>
            <person name="Dunne R.L."/>
            <person name="Upcroft J.A."/>
            <person name="Upcroft P."/>
            <person name="White O."/>
            <person name="Salzberg S.L."/>
            <person name="Tang P."/>
            <person name="Chiu C.-H."/>
            <person name="Lee Y.-S."/>
            <person name="Embley T.M."/>
            <person name="Coombs G.H."/>
            <person name="Mottram J.C."/>
            <person name="Tachezy J."/>
            <person name="Fraser-Liggett C.M."/>
            <person name="Johnson P.J."/>
        </authorList>
    </citation>
    <scope>NUCLEOTIDE SEQUENCE [LARGE SCALE GENOMIC DNA]</scope>
    <source>
        <strain evidence="6">G3</strain>
    </source>
</reference>
<evidence type="ECO:0000313" key="6">
    <source>
        <dbReference type="EMBL" id="EAY04982.1"/>
    </source>
</evidence>
<dbReference type="KEGG" id="tva:4762847"/>
<evidence type="ECO:0000256" key="2">
    <source>
        <dbReference type="ARBA" id="ARBA00010983"/>
    </source>
</evidence>
<dbReference type="Proteomes" id="UP000001542">
    <property type="component" value="Unassembled WGS sequence"/>
</dbReference>
<keyword evidence="4" id="KW-1015">Disulfide bond</keyword>
<dbReference type="GO" id="GO:0005789">
    <property type="term" value="C:endoplasmic reticulum membrane"/>
    <property type="evidence" value="ECO:0000318"/>
    <property type="project" value="GO_Central"/>
</dbReference>
<dbReference type="EMBL" id="DS113460">
    <property type="protein sequence ID" value="EAY04982.1"/>
    <property type="molecule type" value="Genomic_DNA"/>
</dbReference>
<dbReference type="GO" id="GO:0006457">
    <property type="term" value="P:protein folding"/>
    <property type="evidence" value="ECO:0000318"/>
    <property type="project" value="GO_Central"/>
</dbReference>
<dbReference type="PANTHER" id="PTHR11073:SF1">
    <property type="entry name" value="CALNEXIN 14D-RELATED"/>
    <property type="match status" value="1"/>
</dbReference>
<comment type="similarity">
    <text evidence="2 5">Belongs to the calreticulin family.</text>
</comment>
<dbReference type="FunFam" id="2.60.120.200:FF:000566">
    <property type="entry name" value="Calreticulin family protein"/>
    <property type="match status" value="1"/>
</dbReference>
<dbReference type="Pfam" id="PF00262">
    <property type="entry name" value="Calreticulin"/>
    <property type="match status" value="1"/>
</dbReference>
<keyword evidence="7" id="KW-1185">Reference proteome</keyword>
<keyword evidence="5" id="KW-0143">Chaperone</keyword>
<gene>
    <name evidence="6" type="ORF">TVAG_290520</name>
</gene>
<dbReference type="RefSeq" id="XP_001317205.1">
    <property type="nucleotide sequence ID" value="XM_001317170.1"/>
</dbReference>
<dbReference type="AlphaFoldDB" id="A2EQT6"/>
<dbReference type="GO" id="GO:0005509">
    <property type="term" value="F:calcium ion binding"/>
    <property type="evidence" value="ECO:0000318"/>
    <property type="project" value="GO_Central"/>
</dbReference>
<dbReference type="InterPro" id="IPR001580">
    <property type="entry name" value="Calret/calnex"/>
</dbReference>
<keyword evidence="3 5" id="KW-0256">Endoplasmic reticulum</keyword>
<dbReference type="VEuPathDB" id="TrichDB:TVAGG3_0243500"/>
<dbReference type="PRINTS" id="PR00626">
    <property type="entry name" value="CALRETICULIN"/>
</dbReference>
<sequence length="327" mass="38207">MICFYLFPYTLSKKLPAKPKCDVLLYESFDPIWSPRRWIPTEALNYTNDWQIVETQIPQTIPGENALYARRGKVYSAVSTKFKHPINITEKDFVLQYEMRAEFAFTCSGAYIKLFAGDFDPTKLTNETNYALMFGPDRCSSSKKVHFILNEFNRSPYKFKQLVMQDPPIPFDDTMTHLYTLIIRKNGTYSILIDNVPAKNGAFDHKLRVPLSYGLGFEIWHVNRDISFNNILIANDEKSVIEWNNENFAYRQRYQKKELLDALSYDLPQKSYIEVLYSEVLDFVNSLSLFENLFMILVITIPIVINIIGFFIDRKNKKQKGLKKKAD</sequence>
<keyword evidence="5" id="KW-1133">Transmembrane helix</keyword>
<dbReference type="eggNOG" id="KOG0675">
    <property type="taxonomic scope" value="Eukaryota"/>
</dbReference>
<dbReference type="PANTHER" id="PTHR11073">
    <property type="entry name" value="CALRETICULIN AND CALNEXIN"/>
    <property type="match status" value="1"/>
</dbReference>